<evidence type="ECO:0000256" key="2">
    <source>
        <dbReference type="ARBA" id="ARBA00022670"/>
    </source>
</evidence>
<dbReference type="InterPro" id="IPR029062">
    <property type="entry name" value="Class_I_gatase-like"/>
</dbReference>
<dbReference type="GO" id="GO:0008236">
    <property type="term" value="F:serine-type peptidase activity"/>
    <property type="evidence" value="ECO:0007669"/>
    <property type="project" value="UniProtKB-KW"/>
</dbReference>
<name>A0A132EUY0_9BURK</name>
<dbReference type="SUPFAM" id="SSF52317">
    <property type="entry name" value="Class I glutamine amidotransferase-like"/>
    <property type="match status" value="1"/>
</dbReference>
<evidence type="ECO:0000256" key="1">
    <source>
        <dbReference type="ARBA" id="ARBA00006534"/>
    </source>
</evidence>
<keyword evidence="2" id="KW-0645">Protease</keyword>
<dbReference type="EMBL" id="LPJX01000061">
    <property type="protein sequence ID" value="KWF59951.1"/>
    <property type="molecule type" value="Genomic_DNA"/>
</dbReference>
<dbReference type="Proteomes" id="UP000061512">
    <property type="component" value="Unassembled WGS sequence"/>
</dbReference>
<accession>A0A132EUY0</accession>
<dbReference type="InterPro" id="IPR005320">
    <property type="entry name" value="Peptidase_S51"/>
</dbReference>
<evidence type="ECO:0000256" key="3">
    <source>
        <dbReference type="ARBA" id="ARBA00022801"/>
    </source>
</evidence>
<evidence type="ECO:0000313" key="6">
    <source>
        <dbReference type="Proteomes" id="UP000061512"/>
    </source>
</evidence>
<dbReference type="GO" id="GO:0006508">
    <property type="term" value="P:proteolysis"/>
    <property type="evidence" value="ECO:0007669"/>
    <property type="project" value="UniProtKB-KW"/>
</dbReference>
<comment type="similarity">
    <text evidence="1">Belongs to the peptidase S51 family.</text>
</comment>
<proteinExistence type="inferred from homology"/>
<dbReference type="NCBIfam" id="NF003642">
    <property type="entry name" value="PRK05282.1"/>
    <property type="match status" value="1"/>
</dbReference>
<dbReference type="AlphaFoldDB" id="A0A132EUY0"/>
<evidence type="ECO:0000313" key="5">
    <source>
        <dbReference type="EMBL" id="KWF59951.1"/>
    </source>
</evidence>
<gene>
    <name evidence="5" type="ORF">WT57_28655</name>
</gene>
<dbReference type="Pfam" id="PF03575">
    <property type="entry name" value="Peptidase_S51"/>
    <property type="match status" value="1"/>
</dbReference>
<reference evidence="5 6" key="1">
    <citation type="submission" date="2015-11" db="EMBL/GenBank/DDBJ databases">
        <title>Expanding the genomic diversity of Burkholderia species for the development of highly accurate diagnostics.</title>
        <authorList>
            <person name="Sahl J."/>
            <person name="Keim P."/>
            <person name="Wagner D."/>
        </authorList>
    </citation>
    <scope>NUCLEOTIDE SEQUENCE [LARGE SCALE GENOMIC DNA]</scope>
    <source>
        <strain evidence="5 6">MSMB574WGS</strain>
    </source>
</reference>
<keyword evidence="3" id="KW-0378">Hydrolase</keyword>
<keyword evidence="4" id="KW-0720">Serine protease</keyword>
<protein>
    <submittedName>
        <fullName evidence="5">Peptidase E</fullName>
    </submittedName>
</protein>
<dbReference type="PANTHER" id="PTHR20842:SF0">
    <property type="entry name" value="ALPHA-ASPARTYL DIPEPTIDASE"/>
    <property type="match status" value="1"/>
</dbReference>
<comment type="caution">
    <text evidence="5">The sequence shown here is derived from an EMBL/GenBank/DDBJ whole genome shotgun (WGS) entry which is preliminary data.</text>
</comment>
<organism evidence="5 6">
    <name type="scientific">Burkholderia pseudomultivorans</name>
    <dbReference type="NCBI Taxonomy" id="1207504"/>
    <lineage>
        <taxon>Bacteria</taxon>
        <taxon>Pseudomonadati</taxon>
        <taxon>Pseudomonadota</taxon>
        <taxon>Betaproteobacteria</taxon>
        <taxon>Burkholderiales</taxon>
        <taxon>Burkholderiaceae</taxon>
        <taxon>Burkholderia</taxon>
        <taxon>Burkholderia cepacia complex</taxon>
    </lineage>
</organism>
<dbReference type="RefSeq" id="WP_060300170.1">
    <property type="nucleotide sequence ID" value="NZ_LPJX01000061.1"/>
</dbReference>
<dbReference type="CDD" id="cd03146">
    <property type="entry name" value="GAT1_Peptidase_E"/>
    <property type="match status" value="1"/>
</dbReference>
<dbReference type="Gene3D" id="3.40.50.880">
    <property type="match status" value="1"/>
</dbReference>
<dbReference type="PANTHER" id="PTHR20842">
    <property type="entry name" value="PROTEASE S51 ALPHA-ASPARTYL DIPEPTIDASE"/>
    <property type="match status" value="1"/>
</dbReference>
<evidence type="ECO:0000256" key="4">
    <source>
        <dbReference type="ARBA" id="ARBA00022825"/>
    </source>
</evidence>
<sequence length="251" mass="27502">MNQRFLLMSSSRKDALGYLEHATEQIHALFRREARKIVFVPYAGVSFSFDTYEGIVKPVFEKLGYALESLHHSADPRKTIEQADAIAVGGGNTFALLKRMYDANLVDAIRTRVHAGVPYIGWSAGSNVACPTIRTTNDMPIVQPPTLRALGLVPFQINPHFISGKPAGHNGESREERLGEFLDINAPEQVFALPEGSALLSDGTTGTVLGERGALHFASKTDVRTLAENTRFPLASITGPADIDRWPAFRK</sequence>